<dbReference type="AlphaFoldDB" id="A0A2M6UUZ7"/>
<reference evidence="2 3" key="1">
    <citation type="submission" date="2017-06" db="EMBL/GenBank/DDBJ databases">
        <title>Draft genome of Bartonella tribocorum strain L103, isolated from a rodent in Laos.</title>
        <authorList>
            <person name="Hadjadj L."/>
            <person name="Jiyipong T."/>
            <person name="Morand S."/>
            <person name="Diene S.M."/>
            <person name="Rolain J.-M."/>
        </authorList>
    </citation>
    <scope>NUCLEOTIDE SEQUENCE [LARGE SCALE GENOMIC DNA]</scope>
    <source>
        <strain evidence="2 3">L103</strain>
    </source>
</reference>
<name>A0A2M6UUZ7_9HYPH</name>
<evidence type="ECO:0000313" key="2">
    <source>
        <dbReference type="EMBL" id="PIT69947.1"/>
    </source>
</evidence>
<feature type="transmembrane region" description="Helical" evidence="1">
    <location>
        <begin position="6"/>
        <end position="30"/>
    </location>
</feature>
<dbReference type="RefSeq" id="WP_100128260.1">
    <property type="nucleotide sequence ID" value="NZ_CADDYI010000002.1"/>
</dbReference>
<keyword evidence="1" id="KW-0472">Membrane</keyword>
<evidence type="ECO:0000313" key="3">
    <source>
        <dbReference type="Proteomes" id="UP000229839"/>
    </source>
</evidence>
<gene>
    <name evidence="2" type="ORF">CER18_01020</name>
</gene>
<keyword evidence="1" id="KW-1133">Transmembrane helix</keyword>
<keyword evidence="1" id="KW-0812">Transmembrane</keyword>
<evidence type="ECO:0000256" key="1">
    <source>
        <dbReference type="SAM" id="Phobius"/>
    </source>
</evidence>
<dbReference type="OrthoDB" id="1346484at2"/>
<proteinExistence type="predicted"/>
<dbReference type="InterPro" id="IPR014456">
    <property type="entry name" value="UCP010244_IM"/>
</dbReference>
<dbReference type="EMBL" id="NJGE01000002">
    <property type="protein sequence ID" value="PIT69947.1"/>
    <property type="molecule type" value="Genomic_DNA"/>
</dbReference>
<organism evidence="2 3">
    <name type="scientific">Bartonella tribocorum</name>
    <dbReference type="NCBI Taxonomy" id="85701"/>
    <lineage>
        <taxon>Bacteria</taxon>
        <taxon>Pseudomonadati</taxon>
        <taxon>Pseudomonadota</taxon>
        <taxon>Alphaproteobacteria</taxon>
        <taxon>Hyphomicrobiales</taxon>
        <taxon>Bartonellaceae</taxon>
        <taxon>Bartonella</taxon>
    </lineage>
</organism>
<protein>
    <recommendedName>
        <fullName evidence="4">DUF1254 domain-containing protein</fullName>
    </recommendedName>
</protein>
<accession>A0A2M6UUZ7</accession>
<dbReference type="Proteomes" id="UP000229839">
    <property type="component" value="Unassembled WGS sequence"/>
</dbReference>
<dbReference type="PIRSF" id="PIRSF010244">
    <property type="entry name" value="UCP010244_imp"/>
    <property type="match status" value="1"/>
</dbReference>
<comment type="caution">
    <text evidence="2">The sequence shown here is derived from an EMBL/GenBank/DDBJ whole genome shotgun (WGS) entry which is preliminary data.</text>
</comment>
<evidence type="ECO:0008006" key="4">
    <source>
        <dbReference type="Google" id="ProtNLM"/>
    </source>
</evidence>
<sequence>MTRFIYTALLAIIGAIIVHICVLFLIPTWTQNNIWASLKKSGVPYQFVDFTHDNPIQQSADPLFLLKVCRFNLENGPVHLKALKTRQFWSLAAYTHNGIIFYSLNDRTAPDATLDLIIGKPIQIIELKKTKPQKNANSVLVAKNLNEGFVILRIFAPSSLAKKESEAFLSSATCRIFYE</sequence>
<dbReference type="STRING" id="85701.BM1374166_00649"/>